<reference evidence="8 9" key="1">
    <citation type="submission" date="2018-11" db="EMBL/GenBank/DDBJ databases">
        <title>Sequencing the genomes of 1000 actinobacteria strains.</title>
        <authorList>
            <person name="Klenk H.-P."/>
        </authorList>
    </citation>
    <scope>NUCLEOTIDE SEQUENCE [LARGE SCALE GENOMIC DNA]</scope>
    <source>
        <strain evidence="8 9">DSM 11294</strain>
    </source>
</reference>
<comment type="caution">
    <text evidence="8">The sequence shown here is derived from an EMBL/GenBank/DDBJ whole genome shotgun (WGS) entry which is preliminary data.</text>
</comment>
<evidence type="ECO:0000259" key="7">
    <source>
        <dbReference type="PROSITE" id="PS50850"/>
    </source>
</evidence>
<name>A0A3N2BDB0_9MICO</name>
<accession>A0A3N2BDB0</accession>
<dbReference type="PANTHER" id="PTHR23506">
    <property type="entry name" value="GH10249P"/>
    <property type="match status" value="1"/>
</dbReference>
<dbReference type="InterPro" id="IPR036259">
    <property type="entry name" value="MFS_trans_sf"/>
</dbReference>
<keyword evidence="3 6" id="KW-0812">Transmembrane</keyword>
<dbReference type="InterPro" id="IPR050930">
    <property type="entry name" value="MFS_Vesicular_Transporter"/>
</dbReference>
<feature type="transmembrane region" description="Helical" evidence="6">
    <location>
        <begin position="370"/>
        <end position="389"/>
    </location>
</feature>
<keyword evidence="9" id="KW-1185">Reference proteome</keyword>
<evidence type="ECO:0000256" key="1">
    <source>
        <dbReference type="ARBA" id="ARBA00004651"/>
    </source>
</evidence>
<feature type="transmembrane region" description="Helical" evidence="6">
    <location>
        <begin position="53"/>
        <end position="78"/>
    </location>
</feature>
<dbReference type="InterPro" id="IPR020846">
    <property type="entry name" value="MFS_dom"/>
</dbReference>
<proteinExistence type="predicted"/>
<dbReference type="RefSeq" id="WP_245990999.1">
    <property type="nucleotide sequence ID" value="NZ_RKHK01000001.1"/>
</dbReference>
<evidence type="ECO:0000256" key="5">
    <source>
        <dbReference type="ARBA" id="ARBA00023136"/>
    </source>
</evidence>
<dbReference type="GO" id="GO:0005886">
    <property type="term" value="C:plasma membrane"/>
    <property type="evidence" value="ECO:0007669"/>
    <property type="project" value="UniProtKB-SubCell"/>
</dbReference>
<feature type="transmembrane region" description="Helical" evidence="6">
    <location>
        <begin position="343"/>
        <end position="364"/>
    </location>
</feature>
<evidence type="ECO:0000313" key="9">
    <source>
        <dbReference type="Proteomes" id="UP000280668"/>
    </source>
</evidence>
<dbReference type="Pfam" id="PF07690">
    <property type="entry name" value="MFS_1"/>
    <property type="match status" value="1"/>
</dbReference>
<evidence type="ECO:0000256" key="6">
    <source>
        <dbReference type="SAM" id="Phobius"/>
    </source>
</evidence>
<evidence type="ECO:0000256" key="3">
    <source>
        <dbReference type="ARBA" id="ARBA00022692"/>
    </source>
</evidence>
<protein>
    <submittedName>
        <fullName evidence="8">Putative MFS family arabinose efflux permease</fullName>
    </submittedName>
</protein>
<comment type="subcellular location">
    <subcellularLocation>
        <location evidence="1">Cell membrane</location>
        <topology evidence="1">Multi-pass membrane protein</topology>
    </subcellularLocation>
</comment>
<dbReference type="InterPro" id="IPR001958">
    <property type="entry name" value="Tet-R_TetA/multi-R_MdtG-like"/>
</dbReference>
<feature type="transmembrane region" description="Helical" evidence="6">
    <location>
        <begin position="85"/>
        <end position="104"/>
    </location>
</feature>
<dbReference type="EMBL" id="RKHK01000001">
    <property type="protein sequence ID" value="ROR73034.1"/>
    <property type="molecule type" value="Genomic_DNA"/>
</dbReference>
<dbReference type="AlphaFoldDB" id="A0A3N2BDB0"/>
<feature type="transmembrane region" description="Helical" evidence="6">
    <location>
        <begin position="308"/>
        <end position="331"/>
    </location>
</feature>
<feature type="domain" description="Major facilitator superfamily (MFS) profile" evidence="7">
    <location>
        <begin position="19"/>
        <end position="396"/>
    </location>
</feature>
<feature type="transmembrane region" description="Helical" evidence="6">
    <location>
        <begin position="20"/>
        <end position="41"/>
    </location>
</feature>
<dbReference type="CDD" id="cd17325">
    <property type="entry name" value="MFS_MdtG_SLC18_like"/>
    <property type="match status" value="1"/>
</dbReference>
<gene>
    <name evidence="8" type="ORF">EDD31_1400</name>
</gene>
<keyword evidence="4 6" id="KW-1133">Transmembrane helix</keyword>
<sequence length="401" mass="40449">MSAVSIRRFLRGRQPFPRSVLVLTAISFTVAVGFGVMLPVLPVFARDFGVGPFAASAVVSAFAFARLLTAPVIGPLLARIGERPVLVAGLLIVAVSSAAAALAMDYTQFLIFRSLGGIGSAMFTVAGMTLLLATVQAEQRGRAASLYQGGFLLGGMGGPAIGGALATISLTAPFYFYAVVLVAAAVIGAVMLRSSGQGRNDDSVEVRPFGDVLRDTRFQAAAMAGLGQGWTSFGVRSALVPLMVVEVLHGEPSWTAVAFTVSSIAQAIALGPAGRFVDTVGRKPAMIAGGLVGAAAMAGVSLSPNIWVLTAALSVYGVAAAFLSAAPAAAVGDAAGARSGTPVAVFSMVTDLGAIVGPLVAGWIAEHGSYPLAFGVGVGIMLLGAVLALRMPGGRPSRSAS</sequence>
<keyword evidence="5 6" id="KW-0472">Membrane</keyword>
<feature type="transmembrane region" description="Helical" evidence="6">
    <location>
        <begin position="285"/>
        <end position="302"/>
    </location>
</feature>
<dbReference type="GO" id="GO:0022857">
    <property type="term" value="F:transmembrane transporter activity"/>
    <property type="evidence" value="ECO:0007669"/>
    <property type="project" value="InterPro"/>
</dbReference>
<dbReference type="Proteomes" id="UP000280668">
    <property type="component" value="Unassembled WGS sequence"/>
</dbReference>
<evidence type="ECO:0000313" key="8">
    <source>
        <dbReference type="EMBL" id="ROR73034.1"/>
    </source>
</evidence>
<dbReference type="PANTHER" id="PTHR23506:SF23">
    <property type="entry name" value="GH10249P"/>
    <property type="match status" value="1"/>
</dbReference>
<organism evidence="8 9">
    <name type="scientific">Bogoriella caseilytica</name>
    <dbReference type="NCBI Taxonomy" id="56055"/>
    <lineage>
        <taxon>Bacteria</taxon>
        <taxon>Bacillati</taxon>
        <taxon>Actinomycetota</taxon>
        <taxon>Actinomycetes</taxon>
        <taxon>Micrococcales</taxon>
        <taxon>Bogoriellaceae</taxon>
        <taxon>Bogoriella</taxon>
    </lineage>
</organism>
<dbReference type="SUPFAM" id="SSF103473">
    <property type="entry name" value="MFS general substrate transporter"/>
    <property type="match status" value="1"/>
</dbReference>
<dbReference type="PRINTS" id="PR01035">
    <property type="entry name" value="TCRTETA"/>
</dbReference>
<evidence type="ECO:0000256" key="2">
    <source>
        <dbReference type="ARBA" id="ARBA00022448"/>
    </source>
</evidence>
<dbReference type="InterPro" id="IPR011701">
    <property type="entry name" value="MFS"/>
</dbReference>
<dbReference type="Gene3D" id="1.20.1250.20">
    <property type="entry name" value="MFS general substrate transporter like domains"/>
    <property type="match status" value="1"/>
</dbReference>
<feature type="transmembrane region" description="Helical" evidence="6">
    <location>
        <begin position="145"/>
        <end position="168"/>
    </location>
</feature>
<keyword evidence="2" id="KW-0813">Transport</keyword>
<dbReference type="Gene3D" id="1.20.1720.10">
    <property type="entry name" value="Multidrug resistance protein D"/>
    <property type="match status" value="1"/>
</dbReference>
<evidence type="ECO:0000256" key="4">
    <source>
        <dbReference type="ARBA" id="ARBA00022989"/>
    </source>
</evidence>
<dbReference type="PROSITE" id="PS50850">
    <property type="entry name" value="MFS"/>
    <property type="match status" value="1"/>
</dbReference>
<feature type="transmembrane region" description="Helical" evidence="6">
    <location>
        <begin position="174"/>
        <end position="192"/>
    </location>
</feature>
<feature type="transmembrane region" description="Helical" evidence="6">
    <location>
        <begin position="110"/>
        <end position="133"/>
    </location>
</feature>